<protein>
    <submittedName>
        <fullName evidence="4">Aldose 1-epimerase</fullName>
    </submittedName>
</protein>
<comment type="caution">
    <text evidence="4">The sequence shown here is derived from an EMBL/GenBank/DDBJ whole genome shotgun (WGS) entry which is preliminary data.</text>
</comment>
<reference evidence="4 5" key="1">
    <citation type="submission" date="2020-01" db="EMBL/GenBank/DDBJ databases">
        <title>Bacteria diversity of Porities sp.</title>
        <authorList>
            <person name="Wang G."/>
        </authorList>
    </citation>
    <scope>NUCLEOTIDE SEQUENCE [LARGE SCALE GENOMIC DNA]</scope>
    <source>
        <strain evidence="4 5">R33</strain>
    </source>
</reference>
<accession>A0A6L9EHN7</accession>
<name>A0A6L9EHN7_9FLAO</name>
<evidence type="ECO:0000256" key="2">
    <source>
        <dbReference type="ARBA" id="ARBA00011245"/>
    </source>
</evidence>
<dbReference type="GO" id="GO:0016853">
    <property type="term" value="F:isomerase activity"/>
    <property type="evidence" value="ECO:0007669"/>
    <property type="project" value="InterPro"/>
</dbReference>
<dbReference type="GO" id="GO:0005975">
    <property type="term" value="P:carbohydrate metabolic process"/>
    <property type="evidence" value="ECO:0007669"/>
    <property type="project" value="InterPro"/>
</dbReference>
<evidence type="ECO:0000313" key="4">
    <source>
        <dbReference type="EMBL" id="NAS14280.1"/>
    </source>
</evidence>
<comment type="subunit">
    <text evidence="2">Monomer.</text>
</comment>
<keyword evidence="3" id="KW-0106">Calcium</keyword>
<dbReference type="AlphaFoldDB" id="A0A6L9EHN7"/>
<dbReference type="Pfam" id="PF01263">
    <property type="entry name" value="Aldose_epim"/>
    <property type="match status" value="1"/>
</dbReference>
<evidence type="ECO:0000313" key="5">
    <source>
        <dbReference type="Proteomes" id="UP000475249"/>
    </source>
</evidence>
<evidence type="ECO:0000256" key="3">
    <source>
        <dbReference type="ARBA" id="ARBA00022837"/>
    </source>
</evidence>
<dbReference type="Proteomes" id="UP000475249">
    <property type="component" value="Unassembled WGS sequence"/>
</dbReference>
<dbReference type="InterPro" id="IPR011013">
    <property type="entry name" value="Gal_mutarotase_sf_dom"/>
</dbReference>
<keyword evidence="5" id="KW-1185">Reference proteome</keyword>
<sequence>MVQLQLKDQEVKIDGGELTGYQQRGHEFIHQKGSPGWRSSDTEMFPLIGPTAEAGFQVEVDAGRAIQDQHGLLRELDYELISNTETTAVFRKLYTAGTLVRNSKYPAKSEVEWLEWPYDFEFIKEFTLRKDGLEVRFEISGPSGMPYMLGYHPAFKIHTEKPEIIVENKRISLEEVLAVGSRALEVPETNVVLLKDKNHLEIRTQGFKHFMLWTEVSNMVCIEPITFYPYAVPQSQLHEGFEQLLQPPAIYKVWLNPKRTDES</sequence>
<organism evidence="4 5">
    <name type="scientific">Poritiphilus flavus</name>
    <dbReference type="NCBI Taxonomy" id="2697053"/>
    <lineage>
        <taxon>Bacteria</taxon>
        <taxon>Pseudomonadati</taxon>
        <taxon>Bacteroidota</taxon>
        <taxon>Flavobacteriia</taxon>
        <taxon>Flavobacteriales</taxon>
        <taxon>Flavobacteriaceae</taxon>
        <taxon>Poritiphilus</taxon>
    </lineage>
</organism>
<dbReference type="Gene3D" id="2.70.98.10">
    <property type="match status" value="1"/>
</dbReference>
<dbReference type="InterPro" id="IPR014718">
    <property type="entry name" value="GH-type_carb-bd"/>
</dbReference>
<gene>
    <name evidence="4" type="ORF">GTQ38_19875</name>
</gene>
<comment type="cofactor">
    <cofactor evidence="1">
        <name>Ca(2+)</name>
        <dbReference type="ChEBI" id="CHEBI:29108"/>
    </cofactor>
</comment>
<evidence type="ECO:0000256" key="1">
    <source>
        <dbReference type="ARBA" id="ARBA00001913"/>
    </source>
</evidence>
<dbReference type="GO" id="GO:0030246">
    <property type="term" value="F:carbohydrate binding"/>
    <property type="evidence" value="ECO:0007669"/>
    <property type="project" value="InterPro"/>
</dbReference>
<dbReference type="EMBL" id="WXYO01000009">
    <property type="protein sequence ID" value="NAS14280.1"/>
    <property type="molecule type" value="Genomic_DNA"/>
</dbReference>
<proteinExistence type="predicted"/>
<dbReference type="SUPFAM" id="SSF74650">
    <property type="entry name" value="Galactose mutarotase-like"/>
    <property type="match status" value="1"/>
</dbReference>
<dbReference type="InterPro" id="IPR008183">
    <property type="entry name" value="Aldose_1/G6P_1-epimerase"/>
</dbReference>